<dbReference type="GeneID" id="303303858"/>
<accession>A0ABQ2DGV0</accession>
<proteinExistence type="predicted"/>
<keyword evidence="3" id="KW-1185">Reference proteome</keyword>
<dbReference type="Pfam" id="PF08980">
    <property type="entry name" value="DUF1883"/>
    <property type="match status" value="1"/>
</dbReference>
<dbReference type="RefSeq" id="WP_188684778.1">
    <property type="nucleotide sequence ID" value="NZ_BMKX01000002.1"/>
</dbReference>
<evidence type="ECO:0000313" key="2">
    <source>
        <dbReference type="EMBL" id="GGJ57125.1"/>
    </source>
</evidence>
<dbReference type="InterPro" id="IPR015073">
    <property type="entry name" value="DUF1883"/>
</dbReference>
<gene>
    <name evidence="2" type="ORF">GCM10007173_14920</name>
</gene>
<reference evidence="3" key="1">
    <citation type="journal article" date="2019" name="Int. J. Syst. Evol. Microbiol.">
        <title>The Global Catalogue of Microorganisms (GCM) 10K type strain sequencing project: providing services to taxonomists for standard genome sequencing and annotation.</title>
        <authorList>
            <consortium name="The Broad Institute Genomics Platform"/>
            <consortium name="The Broad Institute Genome Sequencing Center for Infectious Disease"/>
            <person name="Wu L."/>
            <person name="Ma J."/>
        </authorList>
    </citation>
    <scope>NUCLEOTIDE SEQUENCE [LARGE SCALE GENOMIC DNA]</scope>
    <source>
        <strain evidence="3">CGMCC 1.3685</strain>
    </source>
</reference>
<dbReference type="Gene3D" id="4.10.1210.10">
    <property type="entry name" value="Atu1913-like"/>
    <property type="match status" value="1"/>
</dbReference>
<dbReference type="Proteomes" id="UP000606115">
    <property type="component" value="Unassembled WGS sequence"/>
</dbReference>
<feature type="domain" description="DUF1883" evidence="1">
    <location>
        <begin position="6"/>
        <end position="78"/>
    </location>
</feature>
<protein>
    <recommendedName>
        <fullName evidence="1">DUF1883 domain-containing protein</fullName>
    </recommendedName>
</protein>
<name>A0ABQ2DGV0_9MICC</name>
<organism evidence="2 3">
    <name type="scientific">Glutamicibacter ardleyensis</name>
    <dbReference type="NCBI Taxonomy" id="225894"/>
    <lineage>
        <taxon>Bacteria</taxon>
        <taxon>Bacillati</taxon>
        <taxon>Actinomycetota</taxon>
        <taxon>Actinomycetes</taxon>
        <taxon>Micrococcales</taxon>
        <taxon>Micrococcaceae</taxon>
        <taxon>Glutamicibacter</taxon>
    </lineage>
</organism>
<evidence type="ECO:0000313" key="3">
    <source>
        <dbReference type="Proteomes" id="UP000606115"/>
    </source>
</evidence>
<dbReference type="InterPro" id="IPR036488">
    <property type="entry name" value="DUF1883-like_sf"/>
</dbReference>
<dbReference type="SUPFAM" id="SSF141099">
    <property type="entry name" value="Atu1913-like"/>
    <property type="match status" value="1"/>
</dbReference>
<evidence type="ECO:0000259" key="1">
    <source>
        <dbReference type="Pfam" id="PF08980"/>
    </source>
</evidence>
<sequence>MTAPDFAEYSWNHLERGSILVVTLSGPAYLRLMDPENFAAFQDSEDYDFRGGLARKAPYRIKVPRSGPWYLAVDLSGLRVRGVRHAVSVEPPRRLDGPLIDKFE</sequence>
<dbReference type="EMBL" id="BMKX01000002">
    <property type="protein sequence ID" value="GGJ57125.1"/>
    <property type="molecule type" value="Genomic_DNA"/>
</dbReference>
<comment type="caution">
    <text evidence="2">The sequence shown here is derived from an EMBL/GenBank/DDBJ whole genome shotgun (WGS) entry which is preliminary data.</text>
</comment>